<dbReference type="InterPro" id="IPR023299">
    <property type="entry name" value="ATPase_P-typ_cyto_dom_N"/>
</dbReference>
<dbReference type="InterPro" id="IPR004014">
    <property type="entry name" value="ATPase_P-typ_cation-transptr_N"/>
</dbReference>
<keyword evidence="8" id="KW-0109">Calcium transport</keyword>
<dbReference type="PRINTS" id="PR00119">
    <property type="entry name" value="CATATPASE"/>
</dbReference>
<dbReference type="GO" id="GO:0005388">
    <property type="term" value="F:P-type calcium transporter activity"/>
    <property type="evidence" value="ECO:0007669"/>
    <property type="project" value="UniProtKB-EC"/>
</dbReference>
<feature type="transmembrane region" description="Helical" evidence="20">
    <location>
        <begin position="54"/>
        <end position="72"/>
    </location>
</feature>
<evidence type="ECO:0000256" key="8">
    <source>
        <dbReference type="ARBA" id="ARBA00022568"/>
    </source>
</evidence>
<evidence type="ECO:0000256" key="5">
    <source>
        <dbReference type="ARBA" id="ARBA00012790"/>
    </source>
</evidence>
<evidence type="ECO:0000313" key="22">
    <source>
        <dbReference type="EMBL" id="CAG02473.1"/>
    </source>
</evidence>
<dbReference type="Gene3D" id="3.40.1110.10">
    <property type="entry name" value="Calcium-transporting ATPase, cytoplasmic domain N"/>
    <property type="match status" value="1"/>
</dbReference>
<dbReference type="SUPFAM" id="SSF56784">
    <property type="entry name" value="HAD-like"/>
    <property type="match status" value="1"/>
</dbReference>
<evidence type="ECO:0000256" key="3">
    <source>
        <dbReference type="ARBA" id="ARBA00004477"/>
    </source>
</evidence>
<evidence type="ECO:0000256" key="12">
    <source>
        <dbReference type="ARBA" id="ARBA00022840"/>
    </source>
</evidence>
<dbReference type="Pfam" id="PF08282">
    <property type="entry name" value="Hydrolase_3"/>
    <property type="match status" value="1"/>
</dbReference>
<feature type="transmembrane region" description="Helical" evidence="20">
    <location>
        <begin position="254"/>
        <end position="272"/>
    </location>
</feature>
<evidence type="ECO:0000256" key="1">
    <source>
        <dbReference type="ARBA" id="ARBA00001946"/>
    </source>
</evidence>
<dbReference type="Gene3D" id="2.70.150.10">
    <property type="entry name" value="Calcium-transporting ATPase, cytoplasmic transduction domain A"/>
    <property type="match status" value="1"/>
</dbReference>
<sequence>MENAHTKSVEEVYSYFCVNESTGLSLDEVKRQREKWGLNGKSLWELVLEQFEDLLVRILLLAACISFVLAWFEEGEETITAFVEPFVILLILIANAIVGVWQERNAEDAIEALKEYEPEMGKVYRQDRKTVQRIKARDIVPGDIVEVAVGDKVPADIRICSIKSTTLRVDQSILTGESVSVIKHTDPVPDPRAVNQDKKNMLFSGTNIAAGKAVGVVVASGVNTEIGKIRDEMAATEQEKTPLQQKLDEFGEQLSKVISLICIAVWIINIGHFNDPVHGGSWFRGAVYYFKIAVALAVAAIPEGLPAVITTCLALGTRRMAKKNAIVRSLPSVETLGCTSVICSDKTGTLTTNQMSVCRMFVLNKVEHDSCSLSEFTITGSTYAPDGEVYQNGKRVKCTQNDALVELATICALCNDSSLDFNEVKGVYEKVGEATETALTCLVEKMNVFDTDVSSLSKIDRANACNSSVHIPTQLTRQKSFTPSIHLAPQVIKQLMKKDFTLEFSRDRKSMSVYCTPKNRSMGKMFVKVCPNERAKVFLCLVFRFMDAFFSSCTHQGAPEGVIERCTHVRVGNNKVPLTAGVREKIMSVIREYGTGHDTLRCLALATRDNPPKIEDMILSDTARFAEYESDLTFVGCVGMLDPPRQEVAASIMLCRQAGIRVIMITGDNKGTAVAICRRIGILSEDDDVECMAFTGREFDELSPQAQRDAVTHARCFARVEPSHKSKIVEYLQGFDEITAMTGDGVNDAPALKKAEIGIAMGSGTAVAKSASEMVLADDNFSSIVAAVEEGRAIYNNMKQFIRYLISSNVGEVVCIFLTAALGFPEALIPVQLLWVNLVTDGLPATALGFNPPDLDIMEKPPRNAKEPLISGWLFFRYLAIGGQLMTVITSLLQFSGINLPPPPLVGYVGAATVGAAAWWFTLSEDGPQVTLYQLSHFLQCGPDNPEFEGLDCHVFESPYPMTMALSVLVTIEMCNALNSLSENQSLLRMPPWENVWLLGAICLSMSLHFLILYVEPLPPRCYNIKMSQLDNPSQLLLISNTSITTGFMVEPSLSSAPAAAAAAAVIFQITPLDTTQWMMVLKISLPVILLDELLKYSARHYMDF</sequence>
<dbReference type="Gene3D" id="1.20.1110.10">
    <property type="entry name" value="Calcium-transporting ATPase, transmembrane domain"/>
    <property type="match status" value="2"/>
</dbReference>
<dbReference type="EC" id="7.2.2.10" evidence="5"/>
<dbReference type="SMART" id="SM00831">
    <property type="entry name" value="Cation_ATPase_N"/>
    <property type="match status" value="1"/>
</dbReference>
<keyword evidence="14" id="KW-0703">Sarcoplasmic reticulum</keyword>
<evidence type="ECO:0000256" key="10">
    <source>
        <dbReference type="ARBA" id="ARBA00022741"/>
    </source>
</evidence>
<dbReference type="InterPro" id="IPR059000">
    <property type="entry name" value="ATPase_P-type_domA"/>
</dbReference>
<comment type="subcellular location">
    <subcellularLocation>
        <location evidence="3">Endoplasmic reticulum membrane</location>
        <topology evidence="3">Multi-pass membrane protein</topology>
    </subcellularLocation>
    <subcellularLocation>
        <location evidence="2">Sarcoplasmic reticulum membrane</location>
        <topology evidence="2">Multi-pass membrane protein</topology>
    </subcellularLocation>
</comment>
<dbReference type="EMBL" id="CAAE01014692">
    <property type="protein sequence ID" value="CAG02473.1"/>
    <property type="molecule type" value="Genomic_DNA"/>
</dbReference>
<evidence type="ECO:0000256" key="19">
    <source>
        <dbReference type="ARBA" id="ARBA00047282"/>
    </source>
</evidence>
<comment type="catalytic activity">
    <reaction evidence="19">
        <text>Ca(2+)(in) + ATP + H2O = Ca(2+)(out) + ADP + phosphate + H(+)</text>
        <dbReference type="Rhea" id="RHEA:18105"/>
        <dbReference type="ChEBI" id="CHEBI:15377"/>
        <dbReference type="ChEBI" id="CHEBI:15378"/>
        <dbReference type="ChEBI" id="CHEBI:29108"/>
        <dbReference type="ChEBI" id="CHEBI:30616"/>
        <dbReference type="ChEBI" id="CHEBI:43474"/>
        <dbReference type="ChEBI" id="CHEBI:456216"/>
        <dbReference type="EC" id="7.2.2.10"/>
    </reaction>
    <physiologicalReaction direction="left-to-right" evidence="19">
        <dbReference type="Rhea" id="RHEA:18106"/>
    </physiologicalReaction>
</comment>
<comment type="cofactor">
    <cofactor evidence="1">
        <name>Mg(2+)</name>
        <dbReference type="ChEBI" id="CHEBI:18420"/>
    </cofactor>
</comment>
<dbReference type="SFLD" id="SFLDG00002">
    <property type="entry name" value="C1.7:_P-type_atpase_like"/>
    <property type="match status" value="1"/>
</dbReference>
<dbReference type="InterPro" id="IPR008250">
    <property type="entry name" value="ATPase_P-typ_transduc_dom_A_sf"/>
</dbReference>
<feature type="transmembrane region" description="Helical" evidence="20">
    <location>
        <begin position="801"/>
        <end position="824"/>
    </location>
</feature>
<proteinExistence type="inferred from homology"/>
<keyword evidence="13" id="KW-0460">Magnesium</keyword>
<feature type="transmembrane region" description="Helical" evidence="20">
    <location>
        <begin position="78"/>
        <end position="101"/>
    </location>
</feature>
<keyword evidence="12" id="KW-0067">ATP-binding</keyword>
<dbReference type="SFLD" id="SFLDF00027">
    <property type="entry name" value="p-type_atpase"/>
    <property type="match status" value="1"/>
</dbReference>
<keyword evidence="16 20" id="KW-1133">Transmembrane helix</keyword>
<name>Q4SA59_TETNG</name>
<dbReference type="PROSITE" id="PS00154">
    <property type="entry name" value="ATPASE_E1_E2"/>
    <property type="match status" value="1"/>
</dbReference>
<comment type="similarity">
    <text evidence="4">Belongs to the cation transport ATPase (P-type) (TC 3.A.3) family. Type IIA subfamily.</text>
</comment>
<dbReference type="GO" id="GO:0033017">
    <property type="term" value="C:sarcoplasmic reticulum membrane"/>
    <property type="evidence" value="ECO:0007669"/>
    <property type="project" value="UniProtKB-SubCell"/>
</dbReference>
<dbReference type="Pfam" id="PF00122">
    <property type="entry name" value="E1-E2_ATPase"/>
    <property type="match status" value="1"/>
</dbReference>
<comment type="caution">
    <text evidence="22">The sequence shown here is derived from an EMBL/GenBank/DDBJ whole genome shotgun (WGS) entry which is preliminary data.</text>
</comment>
<reference evidence="22" key="1">
    <citation type="journal article" date="2004" name="Nature">
        <title>Genome duplication in the teleost fish Tetraodon nigroviridis reveals the early vertebrate proto-karyotype.</title>
        <authorList>
            <person name="Jaillon O."/>
            <person name="Aury J.-M."/>
            <person name="Brunet F."/>
            <person name="Petit J.-L."/>
            <person name="Stange-Thomann N."/>
            <person name="Mauceli E."/>
            <person name="Bouneau L."/>
            <person name="Fischer C."/>
            <person name="Ozouf-Costaz C."/>
            <person name="Bernot A."/>
            <person name="Nicaud S."/>
            <person name="Jaffe D."/>
            <person name="Fisher S."/>
            <person name="Lutfalla G."/>
            <person name="Dossat C."/>
            <person name="Segurens B."/>
            <person name="Dasilva C."/>
            <person name="Salanoubat M."/>
            <person name="Levy M."/>
            <person name="Boudet N."/>
            <person name="Castellano S."/>
            <person name="Anthouard V."/>
            <person name="Jubin C."/>
            <person name="Castelli V."/>
            <person name="Katinka M."/>
            <person name="Vacherie B."/>
            <person name="Biemont C."/>
            <person name="Skalli Z."/>
            <person name="Cattolico L."/>
            <person name="Poulain J."/>
            <person name="De Berardinis V."/>
            <person name="Cruaud C."/>
            <person name="Duprat S."/>
            <person name="Brottier P."/>
            <person name="Coutanceau J.-P."/>
            <person name="Gouzy J."/>
            <person name="Parra G."/>
            <person name="Lardier G."/>
            <person name="Chapple C."/>
            <person name="McKernan K.J."/>
            <person name="McEwan P."/>
            <person name="Bosak S."/>
            <person name="Kellis M."/>
            <person name="Volff J.-N."/>
            <person name="Guigo R."/>
            <person name="Zody M.C."/>
            <person name="Mesirov J."/>
            <person name="Lindblad-Toh K."/>
            <person name="Birren B."/>
            <person name="Nusbaum C."/>
            <person name="Kahn D."/>
            <person name="Robinson-Rechavi M."/>
            <person name="Laudet V."/>
            <person name="Schachter V."/>
            <person name="Quetier F."/>
            <person name="Saurin W."/>
            <person name="Scarpelli C."/>
            <person name="Wincker P."/>
            <person name="Lander E.S."/>
            <person name="Weissenbach J."/>
            <person name="Roest Crollius H."/>
        </authorList>
    </citation>
    <scope>NUCLEOTIDE SEQUENCE [LARGE SCALE GENOMIC DNA]</scope>
</reference>
<reference evidence="22" key="2">
    <citation type="submission" date="2004-02" db="EMBL/GenBank/DDBJ databases">
        <authorList>
            <consortium name="Genoscope"/>
            <consortium name="Whitehead Institute Centre for Genome Research"/>
        </authorList>
    </citation>
    <scope>NUCLEOTIDE SEQUENCE</scope>
</reference>
<keyword evidence="7" id="KW-0597">Phosphoprotein</keyword>
<keyword evidence="10" id="KW-0547">Nucleotide-binding</keyword>
<keyword evidence="11" id="KW-0106">Calcium</keyword>
<evidence type="ECO:0000259" key="21">
    <source>
        <dbReference type="SMART" id="SM00831"/>
    </source>
</evidence>
<evidence type="ECO:0000256" key="6">
    <source>
        <dbReference type="ARBA" id="ARBA00022448"/>
    </source>
</evidence>
<feature type="transmembrane region" description="Helical" evidence="20">
    <location>
        <begin position="905"/>
        <end position="923"/>
    </location>
</feature>
<dbReference type="CDD" id="cd02083">
    <property type="entry name" value="P-type_ATPase_SERCA"/>
    <property type="match status" value="1"/>
</dbReference>
<keyword evidence="9 20" id="KW-0812">Transmembrane</keyword>
<evidence type="ECO:0000256" key="13">
    <source>
        <dbReference type="ARBA" id="ARBA00022842"/>
    </source>
</evidence>
<dbReference type="FunFam" id="1.20.1110.10:FF:000065">
    <property type="entry name" value="Sarcoplasmic/endoplasmic reticulum calcium ATPase 1"/>
    <property type="match status" value="4"/>
</dbReference>
<dbReference type="Pfam" id="PF13246">
    <property type="entry name" value="Cation_ATPase"/>
    <property type="match status" value="2"/>
</dbReference>
<dbReference type="InterPro" id="IPR023214">
    <property type="entry name" value="HAD_sf"/>
</dbReference>
<feature type="non-terminal residue" evidence="22">
    <location>
        <position position="1105"/>
    </location>
</feature>
<evidence type="ECO:0000256" key="16">
    <source>
        <dbReference type="ARBA" id="ARBA00022989"/>
    </source>
</evidence>
<dbReference type="InterPro" id="IPR023298">
    <property type="entry name" value="ATPase_P-typ_TM_dom_sf"/>
</dbReference>
<evidence type="ECO:0000256" key="17">
    <source>
        <dbReference type="ARBA" id="ARBA00023065"/>
    </source>
</evidence>
<dbReference type="InterPro" id="IPR044492">
    <property type="entry name" value="P_typ_ATPase_HD_dom"/>
</dbReference>
<keyword evidence="6" id="KW-0813">Transport</keyword>
<dbReference type="SUPFAM" id="SSF81660">
    <property type="entry name" value="Metal cation-transporting ATPase, ATP-binding domain N"/>
    <property type="match status" value="1"/>
</dbReference>
<dbReference type="InterPro" id="IPR036412">
    <property type="entry name" value="HAD-like_sf"/>
</dbReference>
<accession>Q4SA59</accession>
<dbReference type="KEGG" id="tng:GSTEN00021597G001"/>
<dbReference type="InterPro" id="IPR018303">
    <property type="entry name" value="ATPase_P-typ_P_site"/>
</dbReference>
<dbReference type="FunFam" id="3.40.50.1000:FF:000005">
    <property type="entry name" value="Calcium-transporting ATPase 1"/>
    <property type="match status" value="1"/>
</dbReference>
<protein>
    <recommendedName>
        <fullName evidence="5">P-type Ca(2+) transporter</fullName>
        <ecNumber evidence="5">7.2.2.10</ecNumber>
    </recommendedName>
</protein>
<evidence type="ECO:0000256" key="11">
    <source>
        <dbReference type="ARBA" id="ARBA00022837"/>
    </source>
</evidence>
<evidence type="ECO:0000256" key="18">
    <source>
        <dbReference type="ARBA" id="ARBA00023136"/>
    </source>
</evidence>
<evidence type="ECO:0000256" key="9">
    <source>
        <dbReference type="ARBA" id="ARBA00022692"/>
    </source>
</evidence>
<evidence type="ECO:0000256" key="14">
    <source>
        <dbReference type="ARBA" id="ARBA00022951"/>
    </source>
</evidence>
<dbReference type="Pfam" id="PF00690">
    <property type="entry name" value="Cation_ATPase_N"/>
    <property type="match status" value="1"/>
</dbReference>
<dbReference type="FunFam" id="2.70.150.10:FF:000160">
    <property type="entry name" value="Sarcoplasmic/endoplasmic reticulum calcium ATPase 1"/>
    <property type="match status" value="1"/>
</dbReference>
<feature type="transmembrane region" description="Helical" evidence="20">
    <location>
        <begin position="870"/>
        <end position="893"/>
    </location>
</feature>
<gene>
    <name evidence="22" type="ORF">GSTENG00021597001</name>
</gene>
<dbReference type="SFLD" id="SFLDS00003">
    <property type="entry name" value="Haloacid_Dehalogenase"/>
    <property type="match status" value="1"/>
</dbReference>
<evidence type="ECO:0000256" key="2">
    <source>
        <dbReference type="ARBA" id="ARBA00004326"/>
    </source>
</evidence>
<keyword evidence="17" id="KW-0406">Ion transport</keyword>
<keyword evidence="15" id="KW-1278">Translocase</keyword>
<dbReference type="Pfam" id="PF00689">
    <property type="entry name" value="Cation_ATPase_C"/>
    <property type="match status" value="1"/>
</dbReference>
<dbReference type="InterPro" id="IPR001757">
    <property type="entry name" value="P_typ_ATPase"/>
</dbReference>
<dbReference type="Gene3D" id="3.40.50.1000">
    <property type="entry name" value="HAD superfamily/HAD-like"/>
    <property type="match status" value="1"/>
</dbReference>
<evidence type="ECO:0000256" key="4">
    <source>
        <dbReference type="ARBA" id="ARBA00005675"/>
    </source>
</evidence>
<dbReference type="FunFam" id="3.40.1110.10:FF:000003">
    <property type="entry name" value="Calcium-transporting ATPase"/>
    <property type="match status" value="2"/>
</dbReference>
<evidence type="ECO:0000256" key="7">
    <source>
        <dbReference type="ARBA" id="ARBA00022553"/>
    </source>
</evidence>
<dbReference type="GO" id="GO:0005524">
    <property type="term" value="F:ATP binding"/>
    <property type="evidence" value="ECO:0007669"/>
    <property type="project" value="UniProtKB-KW"/>
</dbReference>
<dbReference type="SUPFAM" id="SSF81665">
    <property type="entry name" value="Calcium ATPase, transmembrane domain M"/>
    <property type="match status" value="1"/>
</dbReference>
<dbReference type="PRINTS" id="PR00120">
    <property type="entry name" value="HATPASE"/>
</dbReference>
<organism evidence="22">
    <name type="scientific">Tetraodon nigroviridis</name>
    <name type="common">Spotted green pufferfish</name>
    <name type="synonym">Chelonodon nigroviridis</name>
    <dbReference type="NCBI Taxonomy" id="99883"/>
    <lineage>
        <taxon>Eukaryota</taxon>
        <taxon>Metazoa</taxon>
        <taxon>Chordata</taxon>
        <taxon>Craniata</taxon>
        <taxon>Vertebrata</taxon>
        <taxon>Euteleostomi</taxon>
        <taxon>Actinopterygii</taxon>
        <taxon>Neopterygii</taxon>
        <taxon>Teleostei</taxon>
        <taxon>Neoteleostei</taxon>
        <taxon>Acanthomorphata</taxon>
        <taxon>Eupercaria</taxon>
        <taxon>Tetraodontiformes</taxon>
        <taxon>Tetradontoidea</taxon>
        <taxon>Tetraodontidae</taxon>
        <taxon>Tetraodon</taxon>
    </lineage>
</organism>
<dbReference type="PANTHER" id="PTHR42861">
    <property type="entry name" value="CALCIUM-TRANSPORTING ATPASE"/>
    <property type="match status" value="1"/>
</dbReference>
<dbReference type="NCBIfam" id="TIGR01494">
    <property type="entry name" value="ATPase_P-type"/>
    <property type="match status" value="2"/>
</dbReference>
<feature type="transmembrane region" description="Helical" evidence="20">
    <location>
        <begin position="292"/>
        <end position="315"/>
    </location>
</feature>
<dbReference type="SUPFAM" id="SSF81653">
    <property type="entry name" value="Calcium ATPase, transduction domain A"/>
    <property type="match status" value="1"/>
</dbReference>
<evidence type="ECO:0000256" key="20">
    <source>
        <dbReference type="SAM" id="Phobius"/>
    </source>
</evidence>
<keyword evidence="18 20" id="KW-0472">Membrane</keyword>
<dbReference type="GO" id="GO:0016887">
    <property type="term" value="F:ATP hydrolysis activity"/>
    <property type="evidence" value="ECO:0007669"/>
    <property type="project" value="InterPro"/>
</dbReference>
<dbReference type="OrthoDB" id="3352408at2759"/>
<feature type="transmembrane region" description="Helical" evidence="20">
    <location>
        <begin position="996"/>
        <end position="1015"/>
    </location>
</feature>
<feature type="domain" description="Cation-transporting P-type ATPase N-terminal" evidence="21">
    <location>
        <begin position="3"/>
        <end position="71"/>
    </location>
</feature>
<dbReference type="InterPro" id="IPR006068">
    <property type="entry name" value="ATPase_P-typ_cation-transptr_C"/>
</dbReference>
<evidence type="ECO:0000256" key="15">
    <source>
        <dbReference type="ARBA" id="ARBA00022967"/>
    </source>
</evidence>
<dbReference type="AlphaFoldDB" id="Q4SA59"/>